<feature type="domain" description="Rhodopsin" evidence="2">
    <location>
        <begin position="13"/>
        <end position="149"/>
    </location>
</feature>
<evidence type="ECO:0000313" key="3">
    <source>
        <dbReference type="EMBL" id="THU75952.1"/>
    </source>
</evidence>
<accession>A0A4S8KKB0</accession>
<dbReference type="AlphaFoldDB" id="A0A4S8KKB0"/>
<keyword evidence="1" id="KW-0812">Transmembrane</keyword>
<dbReference type="InterPro" id="IPR049326">
    <property type="entry name" value="Rhodopsin_dom_fungi"/>
</dbReference>
<name>A0A4S8KKB0_DENBC</name>
<gene>
    <name evidence="3" type="ORF">K435DRAFT_706052</name>
</gene>
<organism evidence="3 4">
    <name type="scientific">Dendrothele bispora (strain CBS 962.96)</name>
    <dbReference type="NCBI Taxonomy" id="1314807"/>
    <lineage>
        <taxon>Eukaryota</taxon>
        <taxon>Fungi</taxon>
        <taxon>Dikarya</taxon>
        <taxon>Basidiomycota</taxon>
        <taxon>Agaricomycotina</taxon>
        <taxon>Agaricomycetes</taxon>
        <taxon>Agaricomycetidae</taxon>
        <taxon>Agaricales</taxon>
        <taxon>Agaricales incertae sedis</taxon>
        <taxon>Dendrothele</taxon>
    </lineage>
</organism>
<feature type="transmembrane region" description="Helical" evidence="1">
    <location>
        <begin position="23"/>
        <end position="43"/>
    </location>
</feature>
<dbReference type="Pfam" id="PF20684">
    <property type="entry name" value="Fung_rhodopsin"/>
    <property type="match status" value="1"/>
</dbReference>
<keyword evidence="4" id="KW-1185">Reference proteome</keyword>
<evidence type="ECO:0000259" key="2">
    <source>
        <dbReference type="Pfam" id="PF20684"/>
    </source>
</evidence>
<evidence type="ECO:0000313" key="4">
    <source>
        <dbReference type="Proteomes" id="UP000297245"/>
    </source>
</evidence>
<dbReference type="EMBL" id="ML181343">
    <property type="protein sequence ID" value="THU75952.1"/>
    <property type="molecule type" value="Genomic_DNA"/>
</dbReference>
<feature type="transmembrane region" description="Helical" evidence="1">
    <location>
        <begin position="128"/>
        <end position="150"/>
    </location>
</feature>
<feature type="transmembrane region" description="Helical" evidence="1">
    <location>
        <begin position="97"/>
        <end position="116"/>
    </location>
</feature>
<evidence type="ECO:0000256" key="1">
    <source>
        <dbReference type="SAM" id="Phobius"/>
    </source>
</evidence>
<proteinExistence type="predicted"/>
<keyword evidence="1" id="KW-0472">Membrane</keyword>
<reference evidence="3 4" key="1">
    <citation type="journal article" date="2019" name="Nat. Ecol. Evol.">
        <title>Megaphylogeny resolves global patterns of mushroom evolution.</title>
        <authorList>
            <person name="Varga T."/>
            <person name="Krizsan K."/>
            <person name="Foldi C."/>
            <person name="Dima B."/>
            <person name="Sanchez-Garcia M."/>
            <person name="Sanchez-Ramirez S."/>
            <person name="Szollosi G.J."/>
            <person name="Szarkandi J.G."/>
            <person name="Papp V."/>
            <person name="Albert L."/>
            <person name="Andreopoulos W."/>
            <person name="Angelini C."/>
            <person name="Antonin V."/>
            <person name="Barry K.W."/>
            <person name="Bougher N.L."/>
            <person name="Buchanan P."/>
            <person name="Buyck B."/>
            <person name="Bense V."/>
            <person name="Catcheside P."/>
            <person name="Chovatia M."/>
            <person name="Cooper J."/>
            <person name="Damon W."/>
            <person name="Desjardin D."/>
            <person name="Finy P."/>
            <person name="Geml J."/>
            <person name="Haridas S."/>
            <person name="Hughes K."/>
            <person name="Justo A."/>
            <person name="Karasinski D."/>
            <person name="Kautmanova I."/>
            <person name="Kiss B."/>
            <person name="Kocsube S."/>
            <person name="Kotiranta H."/>
            <person name="LaButti K.M."/>
            <person name="Lechner B.E."/>
            <person name="Liimatainen K."/>
            <person name="Lipzen A."/>
            <person name="Lukacs Z."/>
            <person name="Mihaltcheva S."/>
            <person name="Morgado L.N."/>
            <person name="Niskanen T."/>
            <person name="Noordeloos M.E."/>
            <person name="Ohm R.A."/>
            <person name="Ortiz-Santana B."/>
            <person name="Ovrebo C."/>
            <person name="Racz N."/>
            <person name="Riley R."/>
            <person name="Savchenko A."/>
            <person name="Shiryaev A."/>
            <person name="Soop K."/>
            <person name="Spirin V."/>
            <person name="Szebenyi C."/>
            <person name="Tomsovsky M."/>
            <person name="Tulloss R.E."/>
            <person name="Uehling J."/>
            <person name="Grigoriev I.V."/>
            <person name="Vagvolgyi C."/>
            <person name="Papp T."/>
            <person name="Martin F.M."/>
            <person name="Miettinen O."/>
            <person name="Hibbett D.S."/>
            <person name="Nagy L.G."/>
        </authorList>
    </citation>
    <scope>NUCLEOTIDE SEQUENCE [LARGE SCALE GENOMIC DNA]</scope>
    <source>
        <strain evidence="3 4">CBS 962.96</strain>
    </source>
</reference>
<protein>
    <recommendedName>
        <fullName evidence="2">Rhodopsin domain-containing protein</fullName>
    </recommendedName>
</protein>
<feature type="transmembrane region" description="Helical" evidence="1">
    <location>
        <begin position="50"/>
        <end position="70"/>
    </location>
</feature>
<dbReference type="Proteomes" id="UP000297245">
    <property type="component" value="Unassembled WGS sequence"/>
</dbReference>
<sequence length="173" mass="19795">MLLIESHPRAVKIFGYYCVDNGFYATIWPARISILLTVIRLAIGQFRKLLKLMVVVFLITWAILDAQVWWTCERQPGWKDREIAQCMLGKDVAIAQLITDCMADVTLIIAPVYLLSTLKSMRSLRIRLMVVFSSTIFTTIFSLVHAYAILKDLGFMEFFFAVIEVTRTDSSSD</sequence>
<dbReference type="OrthoDB" id="2907110at2759"/>
<keyword evidence="1" id="KW-1133">Transmembrane helix</keyword>